<dbReference type="SUPFAM" id="SSF55811">
    <property type="entry name" value="Nudix"/>
    <property type="match status" value="1"/>
</dbReference>
<feature type="domain" description="Nudix hydrolase" evidence="4">
    <location>
        <begin position="99"/>
        <end position="225"/>
    </location>
</feature>
<dbReference type="InterPro" id="IPR000086">
    <property type="entry name" value="NUDIX_hydrolase_dom"/>
</dbReference>
<evidence type="ECO:0000256" key="2">
    <source>
        <dbReference type="ARBA" id="ARBA00022801"/>
    </source>
</evidence>
<sequence>MEKNPETKPDTNPGVNPAHNPSLNPPVVASDLLRWAETLSGIARTGLGFTQSLYEKERFEEVLHVAADIRAAAIEEAEADVLYEDWLVSVGSGVPGYVTPKVAVAAIVGNEAGEILLTQRADSGVWLYPVGWADIGYSPSEVAMKEVLEETGIECEPLSLIAVLDGMRFGFVHLPLYSLLFHCRMTGGELKGHPLETRAVGFFARDALPQPLAGASRWVDLAFRAIDGESFPSDFDAPRMPTWRGDITTI</sequence>
<evidence type="ECO:0000259" key="4">
    <source>
        <dbReference type="PROSITE" id="PS51462"/>
    </source>
</evidence>
<dbReference type="InterPro" id="IPR059176">
    <property type="entry name" value="UDP-X_N"/>
</dbReference>
<evidence type="ECO:0000313" key="5">
    <source>
        <dbReference type="EMBL" id="CAB4645653.1"/>
    </source>
</evidence>
<evidence type="ECO:0000256" key="1">
    <source>
        <dbReference type="ARBA" id="ARBA00001946"/>
    </source>
</evidence>
<comment type="cofactor">
    <cofactor evidence="1">
        <name>Mg(2+)</name>
        <dbReference type="ChEBI" id="CHEBI:18420"/>
    </cofactor>
</comment>
<gene>
    <name evidence="5" type="ORF">UFOPK2242_00106</name>
</gene>
<dbReference type="InterPro" id="IPR015797">
    <property type="entry name" value="NUDIX_hydrolase-like_dom_sf"/>
</dbReference>
<dbReference type="Pfam" id="PF12535">
    <property type="entry name" value="Nudix_N"/>
    <property type="match status" value="1"/>
</dbReference>
<dbReference type="EMBL" id="CAEZWM010000004">
    <property type="protein sequence ID" value="CAB4645653.1"/>
    <property type="molecule type" value="Genomic_DNA"/>
</dbReference>
<dbReference type="Pfam" id="PF00293">
    <property type="entry name" value="NUDIX"/>
    <property type="match status" value="1"/>
</dbReference>
<dbReference type="GO" id="GO:0016787">
    <property type="term" value="F:hydrolase activity"/>
    <property type="evidence" value="ECO:0007669"/>
    <property type="project" value="UniProtKB-KW"/>
</dbReference>
<keyword evidence="2" id="KW-0378">Hydrolase</keyword>
<protein>
    <submittedName>
        <fullName evidence="5">Unannotated protein</fullName>
    </submittedName>
</protein>
<accession>A0A6J6KB62</accession>
<reference evidence="5" key="1">
    <citation type="submission" date="2020-05" db="EMBL/GenBank/DDBJ databases">
        <authorList>
            <person name="Chiriac C."/>
            <person name="Salcher M."/>
            <person name="Ghai R."/>
            <person name="Kavagutti S V."/>
        </authorList>
    </citation>
    <scope>NUCLEOTIDE SEQUENCE</scope>
</reference>
<dbReference type="PANTHER" id="PTHR43046:SF16">
    <property type="entry name" value="ADP-RIBOSE PYROPHOSPHATASE YJHB-RELATED"/>
    <property type="match status" value="1"/>
</dbReference>
<organism evidence="5">
    <name type="scientific">freshwater metagenome</name>
    <dbReference type="NCBI Taxonomy" id="449393"/>
    <lineage>
        <taxon>unclassified sequences</taxon>
        <taxon>metagenomes</taxon>
        <taxon>ecological metagenomes</taxon>
    </lineage>
</organism>
<dbReference type="Gene3D" id="6.10.250.1120">
    <property type="match status" value="1"/>
</dbReference>
<dbReference type="AlphaFoldDB" id="A0A6J6KB62"/>
<feature type="region of interest" description="Disordered" evidence="3">
    <location>
        <begin position="1"/>
        <end position="23"/>
    </location>
</feature>
<dbReference type="Gene3D" id="3.90.79.10">
    <property type="entry name" value="Nucleoside Triphosphate Pyrophosphohydrolase"/>
    <property type="match status" value="1"/>
</dbReference>
<evidence type="ECO:0000256" key="3">
    <source>
        <dbReference type="SAM" id="MobiDB-lite"/>
    </source>
</evidence>
<dbReference type="PANTHER" id="PTHR43046">
    <property type="entry name" value="GDP-MANNOSE MANNOSYL HYDROLASE"/>
    <property type="match status" value="1"/>
</dbReference>
<dbReference type="PROSITE" id="PS51462">
    <property type="entry name" value="NUDIX"/>
    <property type="match status" value="1"/>
</dbReference>
<name>A0A6J6KB62_9ZZZZ</name>
<proteinExistence type="predicted"/>